<dbReference type="Proteomes" id="UP000798662">
    <property type="component" value="Chromosome 3"/>
</dbReference>
<keyword evidence="2" id="KW-1185">Reference proteome</keyword>
<evidence type="ECO:0000313" key="2">
    <source>
        <dbReference type="Proteomes" id="UP000798662"/>
    </source>
</evidence>
<dbReference type="EMBL" id="CM020620">
    <property type="protein sequence ID" value="KAK1870386.1"/>
    <property type="molecule type" value="Genomic_DNA"/>
</dbReference>
<sequence>MACALRRPHDGDARCRHGGRGDVGGSQRGGGGDRRCASHVGRPGGGGRRAWWRGRCWRLEGGARPRGKPPFACPPAITGSAAPTTLRRSHRGGWCRSCGGGYSGGRDRSIRAAGRQWTPRRGVSPATRGRRRRTAAGTRRGDHAEMAENARVFSGGVAAEGGGGEGEVTAGGWRKGPPLRPPALQRGAAAAVRANGAGTSVAVALVHTAASGGSAAEVTVVVALAGDAAIGGSRWGEGGLCGGGDRDPHSRALSTAGATVASFVGGALAPRGAGWAAAKTAVGRSTTRRCLRGWRRRRRISGRSHASSSRLRRWWRSRMRSGGRGGAAVAVAGHACNQKVEMCIQGGE</sequence>
<evidence type="ECO:0000313" key="1">
    <source>
        <dbReference type="EMBL" id="KAK1870386.1"/>
    </source>
</evidence>
<reference evidence="1" key="1">
    <citation type="submission" date="2019-11" db="EMBL/GenBank/DDBJ databases">
        <title>Nori genome reveals adaptations in red seaweeds to the harsh intertidal environment.</title>
        <authorList>
            <person name="Wang D."/>
            <person name="Mao Y."/>
        </authorList>
    </citation>
    <scope>NUCLEOTIDE SEQUENCE</scope>
    <source>
        <tissue evidence="1">Gametophyte</tissue>
    </source>
</reference>
<gene>
    <name evidence="1" type="ORF">I4F81_012848</name>
</gene>
<protein>
    <submittedName>
        <fullName evidence="1">Uncharacterized protein</fullName>
    </submittedName>
</protein>
<comment type="caution">
    <text evidence="1">The sequence shown here is derived from an EMBL/GenBank/DDBJ whole genome shotgun (WGS) entry which is preliminary data.</text>
</comment>
<organism evidence="1 2">
    <name type="scientific">Pyropia yezoensis</name>
    <name type="common">Susabi-nori</name>
    <name type="synonym">Porphyra yezoensis</name>
    <dbReference type="NCBI Taxonomy" id="2788"/>
    <lineage>
        <taxon>Eukaryota</taxon>
        <taxon>Rhodophyta</taxon>
        <taxon>Bangiophyceae</taxon>
        <taxon>Bangiales</taxon>
        <taxon>Bangiaceae</taxon>
        <taxon>Pyropia</taxon>
    </lineage>
</organism>
<name>A0ACC3CK29_PYRYE</name>
<accession>A0ACC3CK29</accession>
<proteinExistence type="predicted"/>